<protein>
    <recommendedName>
        <fullName evidence="1">Cyclic-di-AMP phosphodiesterase</fullName>
        <ecNumber evidence="1">3.1.4.-</ecNumber>
    </recommendedName>
</protein>
<dbReference type="Pfam" id="PF02272">
    <property type="entry name" value="DHHA1"/>
    <property type="match status" value="1"/>
</dbReference>
<dbReference type="Proteomes" id="UP000003242">
    <property type="component" value="Unassembled WGS sequence"/>
</dbReference>
<dbReference type="EC" id="3.1.4.-" evidence="1"/>
<keyword evidence="2" id="KW-0464">Manganese</keyword>
<feature type="binding site" evidence="2">
    <location>
        <position position="456"/>
    </location>
    <ligand>
        <name>Mn(2+)</name>
        <dbReference type="ChEBI" id="CHEBI:29035"/>
        <label>2</label>
    </ligand>
</feature>
<feature type="binding site" evidence="2">
    <location>
        <position position="432"/>
    </location>
    <ligand>
        <name>Mn(2+)</name>
        <dbReference type="ChEBI" id="CHEBI:29035"/>
        <label>2</label>
    </ligand>
</feature>
<dbReference type="FunFam" id="3.90.1640.10:FF:000002">
    <property type="entry name" value="Cyclic-di-AMP phosphodiesterase"/>
    <property type="match status" value="1"/>
</dbReference>
<dbReference type="GO" id="GO:0106409">
    <property type="term" value="F:cyclic-di-AMP phosphodiesterase activity"/>
    <property type="evidence" value="ECO:0007669"/>
    <property type="project" value="RHEA"/>
</dbReference>
<evidence type="ECO:0000256" key="1">
    <source>
        <dbReference type="PIRNR" id="PIRNR026583"/>
    </source>
</evidence>
<feature type="binding site" evidence="2">
    <location>
        <position position="365"/>
    </location>
    <ligand>
        <name>Mn(2+)</name>
        <dbReference type="ChEBI" id="CHEBI:29035"/>
        <label>2</label>
    </ligand>
</feature>
<evidence type="ECO:0000313" key="6">
    <source>
        <dbReference type="EMBL" id="EFD94166.1"/>
    </source>
</evidence>
<comment type="function">
    <text evidence="1">Has phosphodiesterase (PDE) activity against cyclic-di-AMP (c-di-AMP).</text>
</comment>
<feature type="binding site" evidence="2">
    <location>
        <position position="363"/>
    </location>
    <ligand>
        <name>Mn(2+)</name>
        <dbReference type="ChEBI" id="CHEBI:29035"/>
        <label>1</label>
    </ligand>
</feature>
<comment type="caution">
    <text evidence="6">The sequence shown here is derived from an EMBL/GenBank/DDBJ whole genome shotgun (WGS) entry which is preliminary data.</text>
</comment>
<feature type="domain" description="DDH" evidence="4">
    <location>
        <begin position="353"/>
        <end position="508"/>
    </location>
</feature>
<dbReference type="EMBL" id="ADGP01000018">
    <property type="protein sequence ID" value="EFD94166.1"/>
    <property type="molecule type" value="Genomic_DNA"/>
</dbReference>
<evidence type="ECO:0000256" key="3">
    <source>
        <dbReference type="SAM" id="Phobius"/>
    </source>
</evidence>
<dbReference type="PANTHER" id="PTHR47618">
    <property type="entry name" value="BIFUNCTIONAL OLIGORIBONUCLEASE AND PAP PHOSPHATASE NRNA"/>
    <property type="match status" value="1"/>
</dbReference>
<feature type="binding site" evidence="2">
    <location>
        <position position="359"/>
    </location>
    <ligand>
        <name>Mn(2+)</name>
        <dbReference type="ChEBI" id="CHEBI:29035"/>
        <label>1</label>
    </ligand>
</feature>
<sequence>MLKKMLSPQTEQPFFWIIVILLAVIAVYNWIISLLALILSIGAYLLTRKNSNERNLAMQQLLDSISQGVDQASTYAVQNLPIGIAIVDMQGTICWANSVFRDWVGELDAEQQLKQILPNLNLDKFWGKFGSFFETMRERQYRVVYKYLQTEEASEDNYLILYFEDISETETQKRNCLQTVPAFCDIEIDNMEEVSKGLSAVQQATLWTNVNNCLLDELTALGGFVRSYGNAKYFACLTHKALQTLQADNFSFFEKIRKIHTVNRIPVTISMGIAAAPEERVVAGRADFNELAEKARAGLDLALGRGGDQAVVYEADGTPHFYGGKTRSVEKNTRVRARVVAQAVRELVDTSERVLIMGHEREDYDSIGAAVGVAHMARSLGKPVHIIVSKQTDAIQRLKEQISDRPEFKDLFISAETAESLCNAATLLFVVDTHRPYMTVAPNVLDLTERRVVIDHHRRSSDFIQKPLLTYLEASSSSTCELVTELLQYYQEEVELEKIEATALYAGIIVDTKNFAVQTGVRTFDAASYLRRSGADPEIVRALFSSDFESLKNRAKILSAAHISEGIALAICPPGVKNAMILAAQCADTLVNIEHVQAGFTFYELANDCIGVSARSKGDINVQLVMEALGGGGHRTVAGAQLKGKTIAGAQEEVVRAVRAQMKENHAKEIDKG</sequence>
<dbReference type="Pfam" id="PF24898">
    <property type="entry name" value="GGDEF_GdpP"/>
    <property type="match status" value="1"/>
</dbReference>
<reference evidence="7" key="1">
    <citation type="submission" date="2009-12" db="EMBL/GenBank/DDBJ databases">
        <title>Sequence of Clostridiales genomosp. BVAB3 str. UPII9-5.</title>
        <authorList>
            <person name="Madupu R."/>
            <person name="Durkin A.S."/>
            <person name="Torralba M."/>
            <person name="Methe B."/>
            <person name="Sutton G.G."/>
            <person name="Strausberg R.L."/>
            <person name="Nelson K.E."/>
        </authorList>
    </citation>
    <scope>NUCLEOTIDE SEQUENCE [LARGE SCALE GENOMIC DNA]</scope>
    <source>
        <strain evidence="7">28L</strain>
    </source>
</reference>
<name>D3LUH8_9FIRM</name>
<evidence type="ECO:0000259" key="4">
    <source>
        <dbReference type="Pfam" id="PF01368"/>
    </source>
</evidence>
<keyword evidence="1 3" id="KW-0472">Membrane</keyword>
<keyword evidence="1" id="KW-0378">Hydrolase</keyword>
<dbReference type="GO" id="GO:0005886">
    <property type="term" value="C:plasma membrane"/>
    <property type="evidence" value="ECO:0007669"/>
    <property type="project" value="UniProtKB-SubCell"/>
</dbReference>
<dbReference type="Gene3D" id="3.10.310.30">
    <property type="match status" value="1"/>
</dbReference>
<organism evidence="6 7">
    <name type="scientific">Megasphaera lornae</name>
    <dbReference type="NCBI Taxonomy" id="1000568"/>
    <lineage>
        <taxon>Bacteria</taxon>
        <taxon>Bacillati</taxon>
        <taxon>Bacillota</taxon>
        <taxon>Negativicutes</taxon>
        <taxon>Veillonellales</taxon>
        <taxon>Veillonellaceae</taxon>
        <taxon>Megasphaera</taxon>
    </lineage>
</organism>
<dbReference type="GO" id="GO:0003676">
    <property type="term" value="F:nucleic acid binding"/>
    <property type="evidence" value="ECO:0007669"/>
    <property type="project" value="UniProtKB-UniRule"/>
</dbReference>
<feature type="transmembrane region" description="Helical" evidence="3">
    <location>
        <begin position="14"/>
        <end position="46"/>
    </location>
</feature>
<keyword evidence="1" id="KW-1003">Cell membrane</keyword>
<dbReference type="Pfam" id="PF01368">
    <property type="entry name" value="DHH"/>
    <property type="match status" value="1"/>
</dbReference>
<dbReference type="AlphaFoldDB" id="D3LUH8"/>
<dbReference type="PANTHER" id="PTHR47618:SF2">
    <property type="entry name" value="CYCLIC-DI-AMP PHOSPHODIESTERASE GDPP"/>
    <property type="match status" value="1"/>
</dbReference>
<evidence type="ECO:0000259" key="5">
    <source>
        <dbReference type="Pfam" id="PF02272"/>
    </source>
</evidence>
<feature type="domain" description="DHHA1" evidence="5">
    <location>
        <begin position="584"/>
        <end position="663"/>
    </location>
</feature>
<dbReference type="GO" id="GO:0046872">
    <property type="term" value="F:metal ion binding"/>
    <property type="evidence" value="ECO:0007669"/>
    <property type="project" value="UniProtKB-KW"/>
</dbReference>
<dbReference type="SUPFAM" id="SSF64182">
    <property type="entry name" value="DHH phosphoesterases"/>
    <property type="match status" value="1"/>
</dbReference>
<dbReference type="InterPro" id="IPR003156">
    <property type="entry name" value="DHHA1_dom"/>
</dbReference>
<dbReference type="OrthoDB" id="9759476at2"/>
<comment type="cofactor">
    <cofactor evidence="2">
        <name>Mn(2+)</name>
        <dbReference type="ChEBI" id="CHEBI:29035"/>
    </cofactor>
    <text evidence="2">For phosphodiesterase activity, probably binds 2 Mn(2+) per subunit.</text>
</comment>
<dbReference type="InterPro" id="IPR001667">
    <property type="entry name" value="DDH_dom"/>
</dbReference>
<dbReference type="InterPro" id="IPR038763">
    <property type="entry name" value="DHH_sf"/>
</dbReference>
<feature type="binding site" evidence="2">
    <location>
        <position position="432"/>
    </location>
    <ligand>
        <name>Mn(2+)</name>
        <dbReference type="ChEBI" id="CHEBI:29035"/>
        <label>1</label>
    </ligand>
</feature>
<comment type="similarity">
    <text evidence="1">Belongs to the GdpP/PdeA phosphodiesterase family.</text>
</comment>
<dbReference type="InterPro" id="IPR014528">
    <property type="entry name" value="GdpP/PdeA"/>
</dbReference>
<proteinExistence type="inferred from homology"/>
<accession>D3LUH8</accession>
<keyword evidence="3" id="KW-1133">Transmembrane helix</keyword>
<dbReference type="InterPro" id="IPR051319">
    <property type="entry name" value="Oligoribo/pAp-PDE_c-di-AMP_PDE"/>
</dbReference>
<feature type="binding site" evidence="2">
    <location>
        <position position="511"/>
    </location>
    <ligand>
        <name>Mn(2+)</name>
        <dbReference type="ChEBI" id="CHEBI:29035"/>
        <label>2</label>
    </ligand>
</feature>
<comment type="subcellular location">
    <subcellularLocation>
        <location evidence="1">Cell membrane</location>
    </subcellularLocation>
</comment>
<keyword evidence="3" id="KW-0812">Transmembrane</keyword>
<keyword evidence="2" id="KW-0479">Metal-binding</keyword>
<evidence type="ECO:0000256" key="2">
    <source>
        <dbReference type="PIRSR" id="PIRSR026583-50"/>
    </source>
</evidence>
<comment type="catalytic activity">
    <reaction evidence="1">
        <text>3',3'-c-di-AMP + H2O = 5'-O-phosphonoadenylyl-(3'-&gt;5')-adenosine + H(+)</text>
        <dbReference type="Rhea" id="RHEA:54420"/>
        <dbReference type="ChEBI" id="CHEBI:15377"/>
        <dbReference type="ChEBI" id="CHEBI:15378"/>
        <dbReference type="ChEBI" id="CHEBI:71500"/>
        <dbReference type="ChEBI" id="CHEBI:138171"/>
    </reaction>
</comment>
<evidence type="ECO:0000313" key="7">
    <source>
        <dbReference type="Proteomes" id="UP000003242"/>
    </source>
</evidence>
<dbReference type="eggNOG" id="COG3887">
    <property type="taxonomic scope" value="Bacteria"/>
</dbReference>
<dbReference type="GO" id="GO:0016787">
    <property type="term" value="F:hydrolase activity"/>
    <property type="evidence" value="ECO:0007669"/>
    <property type="project" value="UniProtKB-UniRule"/>
</dbReference>
<dbReference type="RefSeq" id="WP_009369701.1">
    <property type="nucleotide sequence ID" value="NZ_ADGP01000018.1"/>
</dbReference>
<dbReference type="PIRSF" id="PIRSF026583">
    <property type="entry name" value="YybT"/>
    <property type="match status" value="1"/>
</dbReference>
<gene>
    <name evidence="6" type="ORF">HMPREF0889_0168</name>
</gene>
<dbReference type="STRING" id="699218.HMPREF0889_0168"/>
<dbReference type="Gene3D" id="3.30.450.20">
    <property type="entry name" value="PAS domain"/>
    <property type="match status" value="1"/>
</dbReference>
<dbReference type="Gene3D" id="3.90.1640.10">
    <property type="entry name" value="inorganic pyrophosphatase (n-terminal core)"/>
    <property type="match status" value="1"/>
</dbReference>